<evidence type="ECO:0000313" key="1">
    <source>
        <dbReference type="EMBL" id="PWV67776.1"/>
    </source>
</evidence>
<name>A0A317N1P2_9NOCA</name>
<dbReference type="EMBL" id="QGTL01000019">
    <property type="protein sequence ID" value="PWV67776.1"/>
    <property type="molecule type" value="Genomic_DNA"/>
</dbReference>
<evidence type="ECO:0000313" key="2">
    <source>
        <dbReference type="Proteomes" id="UP000246410"/>
    </source>
</evidence>
<dbReference type="AlphaFoldDB" id="A0A317N1P2"/>
<dbReference type="InterPro" id="IPR019238">
    <property type="entry name" value="AbiEi_2"/>
</dbReference>
<dbReference type="Proteomes" id="UP000246410">
    <property type="component" value="Unassembled WGS sequence"/>
</dbReference>
<dbReference type="Pfam" id="PF09952">
    <property type="entry name" value="AbiEi_2"/>
    <property type="match status" value="1"/>
</dbReference>
<protein>
    <submittedName>
        <fullName evidence="1">Transcriptional regulator with AbiEi antitoxin domain of type IV toxin-antitoxin system</fullName>
    </submittedName>
</protein>
<keyword evidence="2" id="KW-1185">Reference proteome</keyword>
<sequence length="281" mass="31587">MTMSDVSRRQLERTESFMLYRTDVATRSVVEAARKGAFDLVTTAPPQVVINGRELLDEGPGVDRPRYGRRVPWQRLAVQRLLSTCESPMTQQDLVRATGATQQAVSVTTKTLNHTTRTRHGWTGTGDLLDDWNADYPGPRGLEQHWYGLDDPADQYDTARRLLTQLDVWSVLSGDLAADQYSPWMRPSTVRLYTGDVVDFTEFGFSLTDAADATMTVVVPDDRSLLPAARYFADRQPPSRTPHLIADPAIIWWDLLQTSTDPTAVEAAQHVRATIDRRRVT</sequence>
<accession>A0A317N1P2</accession>
<organism evidence="1 2">
    <name type="scientific">Nocardia neocaledoniensis</name>
    <dbReference type="NCBI Taxonomy" id="236511"/>
    <lineage>
        <taxon>Bacteria</taxon>
        <taxon>Bacillati</taxon>
        <taxon>Actinomycetota</taxon>
        <taxon>Actinomycetes</taxon>
        <taxon>Mycobacteriales</taxon>
        <taxon>Nocardiaceae</taxon>
        <taxon>Nocardia</taxon>
    </lineage>
</organism>
<proteinExistence type="predicted"/>
<reference evidence="1 2" key="1">
    <citation type="submission" date="2018-05" db="EMBL/GenBank/DDBJ databases">
        <title>Genomic Encyclopedia of Type Strains, Phase IV (KMG-IV): sequencing the most valuable type-strain genomes for metagenomic binning, comparative biology and taxonomic classification.</title>
        <authorList>
            <person name="Goeker M."/>
        </authorList>
    </citation>
    <scope>NUCLEOTIDE SEQUENCE [LARGE SCALE GENOMIC DNA]</scope>
    <source>
        <strain evidence="1 2">DSM 44717</strain>
    </source>
</reference>
<comment type="caution">
    <text evidence="1">The sequence shown here is derived from an EMBL/GenBank/DDBJ whole genome shotgun (WGS) entry which is preliminary data.</text>
</comment>
<gene>
    <name evidence="1" type="ORF">DFR69_11990</name>
</gene>